<protein>
    <submittedName>
        <fullName evidence="1">Uncharacterized protein</fullName>
    </submittedName>
</protein>
<proteinExistence type="predicted"/>
<reference evidence="2" key="1">
    <citation type="journal article" date="2016" name="Nat. Biotechnol.">
        <title>Sequencing wild and cultivated cassava and related species reveals extensive interspecific hybridization and genetic diversity.</title>
        <authorList>
            <person name="Bredeson J.V."/>
            <person name="Lyons J.B."/>
            <person name="Prochnik S.E."/>
            <person name="Wu G.A."/>
            <person name="Ha C.M."/>
            <person name="Edsinger-Gonzales E."/>
            <person name="Grimwood J."/>
            <person name="Schmutz J."/>
            <person name="Rabbi I.Y."/>
            <person name="Egesi C."/>
            <person name="Nauluvula P."/>
            <person name="Lebot V."/>
            <person name="Ndunguru J."/>
            <person name="Mkamilo G."/>
            <person name="Bart R.S."/>
            <person name="Setter T.L."/>
            <person name="Gleadow R.M."/>
            <person name="Kulakow P."/>
            <person name="Ferguson M.E."/>
            <person name="Rounsley S."/>
            <person name="Rokhsar D.S."/>
        </authorList>
    </citation>
    <scope>NUCLEOTIDE SEQUENCE [LARGE SCALE GENOMIC DNA]</scope>
    <source>
        <strain evidence="2">cv. AM560-2</strain>
    </source>
</reference>
<dbReference type="EMBL" id="CM004389">
    <property type="protein sequence ID" value="KAG8657754.1"/>
    <property type="molecule type" value="Genomic_DNA"/>
</dbReference>
<dbReference type="Proteomes" id="UP000091857">
    <property type="component" value="Chromosome 3"/>
</dbReference>
<organism evidence="1 2">
    <name type="scientific">Manihot esculenta</name>
    <name type="common">Cassava</name>
    <name type="synonym">Jatropha manihot</name>
    <dbReference type="NCBI Taxonomy" id="3983"/>
    <lineage>
        <taxon>Eukaryota</taxon>
        <taxon>Viridiplantae</taxon>
        <taxon>Streptophyta</taxon>
        <taxon>Embryophyta</taxon>
        <taxon>Tracheophyta</taxon>
        <taxon>Spermatophyta</taxon>
        <taxon>Magnoliopsida</taxon>
        <taxon>eudicotyledons</taxon>
        <taxon>Gunneridae</taxon>
        <taxon>Pentapetalae</taxon>
        <taxon>rosids</taxon>
        <taxon>fabids</taxon>
        <taxon>Malpighiales</taxon>
        <taxon>Euphorbiaceae</taxon>
        <taxon>Crotonoideae</taxon>
        <taxon>Manihoteae</taxon>
        <taxon>Manihot</taxon>
    </lineage>
</organism>
<evidence type="ECO:0000313" key="2">
    <source>
        <dbReference type="Proteomes" id="UP000091857"/>
    </source>
</evidence>
<keyword evidence="2" id="KW-1185">Reference proteome</keyword>
<name>A0ACB7HY40_MANES</name>
<gene>
    <name evidence="1" type="ORF">MANES_03G084616v8</name>
</gene>
<sequence length="119" mass="14165">MSWLKRFHNYKLSNLHSSVSSHSTILLQCTVSRWMDRKRRFKFENFLLSKPDIYTIIKDSWEGSKGRGISQRISMCTQNLRFWSKSFNSDFRKEASRIHKDMEAVRGHNDDMSIYIAIV</sequence>
<evidence type="ECO:0000313" key="1">
    <source>
        <dbReference type="EMBL" id="KAG8657754.1"/>
    </source>
</evidence>
<comment type="caution">
    <text evidence="1">The sequence shown here is derived from an EMBL/GenBank/DDBJ whole genome shotgun (WGS) entry which is preliminary data.</text>
</comment>
<accession>A0ACB7HY40</accession>